<dbReference type="AlphaFoldDB" id="A0A644ZF78"/>
<reference evidence="1" key="1">
    <citation type="submission" date="2019-08" db="EMBL/GenBank/DDBJ databases">
        <authorList>
            <person name="Kucharzyk K."/>
            <person name="Murdoch R.W."/>
            <person name="Higgins S."/>
            <person name="Loffler F."/>
        </authorList>
    </citation>
    <scope>NUCLEOTIDE SEQUENCE</scope>
</reference>
<evidence type="ECO:0000313" key="1">
    <source>
        <dbReference type="EMBL" id="MPM36524.1"/>
    </source>
</evidence>
<dbReference type="EMBL" id="VSSQ01007634">
    <property type="protein sequence ID" value="MPM36524.1"/>
    <property type="molecule type" value="Genomic_DNA"/>
</dbReference>
<name>A0A644ZF78_9ZZZZ</name>
<protein>
    <submittedName>
        <fullName evidence="1">Uncharacterized protein</fullName>
    </submittedName>
</protein>
<gene>
    <name evidence="1" type="ORF">SDC9_83122</name>
</gene>
<proteinExistence type="predicted"/>
<organism evidence="1">
    <name type="scientific">bioreactor metagenome</name>
    <dbReference type="NCBI Taxonomy" id="1076179"/>
    <lineage>
        <taxon>unclassified sequences</taxon>
        <taxon>metagenomes</taxon>
        <taxon>ecological metagenomes</taxon>
    </lineage>
</organism>
<sequence>MHTDHAHVEGISVAQNACAHDRMARGDFRFVKQRPQLIGSPRGDNSAAEENDRALCLVYQLGNGGNIPRIGLVAGREGLRLFALILTHCNRNILRNVNQYRPRPPGAGDTERAAHSRRKLFNFTYKKVVLRNRHRNAGDINFLKAVFANQAVWDIDGDSHHRNGVHKGVCNTRDEVCRSGTRRCNDDADLSGRSGIAVGSKGRPLLMGCQHMLNSVAVAVELIIHIERAAAWVAEHSVYTMLQ</sequence>
<comment type="caution">
    <text evidence="1">The sequence shown here is derived from an EMBL/GenBank/DDBJ whole genome shotgun (WGS) entry which is preliminary data.</text>
</comment>
<accession>A0A644ZF78</accession>